<keyword evidence="4 10" id="KW-1003">Cell membrane</keyword>
<keyword evidence="9" id="KW-0472">Membrane</keyword>
<dbReference type="GO" id="GO:0098797">
    <property type="term" value="C:plasma membrane protein complex"/>
    <property type="evidence" value="ECO:0007669"/>
    <property type="project" value="TreeGrafter"/>
</dbReference>
<evidence type="ECO:0000259" key="11">
    <source>
        <dbReference type="PROSITE" id="PS52015"/>
    </source>
</evidence>
<dbReference type="GO" id="GO:0031992">
    <property type="term" value="F:energy transducer activity"/>
    <property type="evidence" value="ECO:0007669"/>
    <property type="project" value="InterPro"/>
</dbReference>
<organism evidence="12 13">
    <name type="scientific">Pseudomonas vancouverensis</name>
    <dbReference type="NCBI Taxonomy" id="95300"/>
    <lineage>
        <taxon>Bacteria</taxon>
        <taxon>Pseudomonadati</taxon>
        <taxon>Pseudomonadota</taxon>
        <taxon>Gammaproteobacteria</taxon>
        <taxon>Pseudomonadales</taxon>
        <taxon>Pseudomonadaceae</taxon>
        <taxon>Pseudomonas</taxon>
    </lineage>
</organism>
<evidence type="ECO:0000256" key="7">
    <source>
        <dbReference type="ARBA" id="ARBA00022927"/>
    </source>
</evidence>
<keyword evidence="13" id="KW-1185">Reference proteome</keyword>
<dbReference type="PANTHER" id="PTHR33446:SF2">
    <property type="entry name" value="PROTEIN TONB"/>
    <property type="match status" value="1"/>
</dbReference>
<evidence type="ECO:0000256" key="10">
    <source>
        <dbReference type="RuleBase" id="RU362123"/>
    </source>
</evidence>
<keyword evidence="10" id="KW-0735">Signal-anchor</keyword>
<proteinExistence type="inferred from homology"/>
<dbReference type="InterPro" id="IPR051045">
    <property type="entry name" value="TonB-dependent_transducer"/>
</dbReference>
<evidence type="ECO:0000313" key="12">
    <source>
        <dbReference type="EMBL" id="TDB66431.1"/>
    </source>
</evidence>
<feature type="domain" description="TonB C-terminal" evidence="11">
    <location>
        <begin position="18"/>
        <end position="114"/>
    </location>
</feature>
<evidence type="ECO:0000256" key="4">
    <source>
        <dbReference type="ARBA" id="ARBA00022475"/>
    </source>
</evidence>
<dbReference type="AlphaFoldDB" id="A0A1H2PEL8"/>
<evidence type="ECO:0000256" key="1">
    <source>
        <dbReference type="ARBA" id="ARBA00004383"/>
    </source>
</evidence>
<evidence type="ECO:0000256" key="9">
    <source>
        <dbReference type="ARBA" id="ARBA00023136"/>
    </source>
</evidence>
<evidence type="ECO:0000256" key="8">
    <source>
        <dbReference type="ARBA" id="ARBA00022989"/>
    </source>
</evidence>
<protein>
    <recommendedName>
        <fullName evidence="10">Protein TonB</fullName>
    </recommendedName>
</protein>
<evidence type="ECO:0000256" key="3">
    <source>
        <dbReference type="ARBA" id="ARBA00022448"/>
    </source>
</evidence>
<comment type="subcellular location">
    <subcellularLocation>
        <location evidence="1 10">Cell inner membrane</location>
        <topology evidence="1 10">Single-pass membrane protein</topology>
        <orientation evidence="1 10">Periplasmic side</orientation>
    </subcellularLocation>
</comment>
<keyword evidence="3 10" id="KW-0813">Transport</keyword>
<dbReference type="STRING" id="95300.SAMN05216558_5325"/>
<dbReference type="NCBIfam" id="TIGR01352">
    <property type="entry name" value="tonB_Cterm"/>
    <property type="match status" value="1"/>
</dbReference>
<dbReference type="PANTHER" id="PTHR33446">
    <property type="entry name" value="PROTEIN TONB-RELATED"/>
    <property type="match status" value="1"/>
</dbReference>
<gene>
    <name evidence="12" type="ORF">EIY72_06090</name>
</gene>
<reference evidence="13" key="1">
    <citation type="journal article" date="2019" name="bioRxiv">
        <title>Bacterially produced spermidine induces plant systemic susceptibility to pathogens.</title>
        <authorList>
            <person name="Melnyk R.A."/>
            <person name="Beskrovnaya P.A."/>
            <person name="Liu Z."/>
            <person name="Song Y."/>
            <person name="Haney C.H."/>
        </authorList>
    </citation>
    <scope>NUCLEOTIDE SEQUENCE [LARGE SCALE GENOMIC DNA]</scope>
    <source>
        <strain evidence="13">Dha-51</strain>
    </source>
</reference>
<dbReference type="Pfam" id="PF03544">
    <property type="entry name" value="TonB_C"/>
    <property type="match status" value="1"/>
</dbReference>
<evidence type="ECO:0000256" key="5">
    <source>
        <dbReference type="ARBA" id="ARBA00022519"/>
    </source>
</evidence>
<keyword evidence="7 10" id="KW-0653">Protein transport</keyword>
<dbReference type="OrthoDB" id="7032307at2"/>
<comment type="similarity">
    <text evidence="2 10">Belongs to the TonB family.</text>
</comment>
<name>A0A1H2PEL8_PSEVA</name>
<dbReference type="InterPro" id="IPR003538">
    <property type="entry name" value="TonB"/>
</dbReference>
<dbReference type="GO" id="GO:0055085">
    <property type="term" value="P:transmembrane transport"/>
    <property type="evidence" value="ECO:0007669"/>
    <property type="project" value="InterPro"/>
</dbReference>
<dbReference type="Gene3D" id="3.30.1150.10">
    <property type="match status" value="1"/>
</dbReference>
<dbReference type="Proteomes" id="UP000295254">
    <property type="component" value="Unassembled WGS sequence"/>
</dbReference>
<sequence length="204" mass="23191">MRWLLSVLLLVVSGDIRAEEFFLIPENNPKPVYPVALQRTGIVGDVKVRFVVKADGSVSKVSIVQSDHPDLAEATRVAITQWRFRPWVVEDGRPAEQEVVAPMMFRYDSDLPLHTNQLLNELKCQDLIESIAHAPEQVWLDSAAFHYTRAYLTNAFSRAMLSDEQRLDLIAKLNRKVIGIVSQCRNNPQSRFAGLLPDEIRKLL</sequence>
<keyword evidence="8" id="KW-1133">Transmembrane helix</keyword>
<dbReference type="GO" id="GO:0030288">
    <property type="term" value="C:outer membrane-bounded periplasmic space"/>
    <property type="evidence" value="ECO:0007669"/>
    <property type="project" value="InterPro"/>
</dbReference>
<dbReference type="GO" id="GO:0015031">
    <property type="term" value="P:protein transport"/>
    <property type="evidence" value="ECO:0007669"/>
    <property type="project" value="UniProtKB-UniRule"/>
</dbReference>
<dbReference type="SUPFAM" id="SSF74653">
    <property type="entry name" value="TolA/TonB C-terminal domain"/>
    <property type="match status" value="1"/>
</dbReference>
<accession>A0A1H2PEL8</accession>
<evidence type="ECO:0000313" key="13">
    <source>
        <dbReference type="Proteomes" id="UP000295254"/>
    </source>
</evidence>
<dbReference type="InterPro" id="IPR037682">
    <property type="entry name" value="TonB_C"/>
</dbReference>
<dbReference type="PROSITE" id="PS52015">
    <property type="entry name" value="TONB_CTD"/>
    <property type="match status" value="1"/>
</dbReference>
<dbReference type="InterPro" id="IPR006260">
    <property type="entry name" value="TonB/TolA_C"/>
</dbReference>
<evidence type="ECO:0000256" key="2">
    <source>
        <dbReference type="ARBA" id="ARBA00006555"/>
    </source>
</evidence>
<comment type="caution">
    <text evidence="12">The sequence shown here is derived from an EMBL/GenBank/DDBJ whole genome shotgun (WGS) entry which is preliminary data.</text>
</comment>
<dbReference type="PRINTS" id="PR01374">
    <property type="entry name" value="TONBPROTEIN"/>
</dbReference>
<keyword evidence="6" id="KW-0812">Transmembrane</keyword>
<dbReference type="RefSeq" id="WP_093228795.1">
    <property type="nucleotide sequence ID" value="NZ_LT629803.1"/>
</dbReference>
<dbReference type="GO" id="GO:0015891">
    <property type="term" value="P:siderophore transport"/>
    <property type="evidence" value="ECO:0007669"/>
    <property type="project" value="InterPro"/>
</dbReference>
<evidence type="ECO:0000256" key="6">
    <source>
        <dbReference type="ARBA" id="ARBA00022692"/>
    </source>
</evidence>
<comment type="function">
    <text evidence="10">Interacts with outer membrane receptor proteins that carry out high-affinity binding and energy dependent uptake into the periplasmic space of specific substrates. It could act to transduce energy from the cytoplasmic membrane to specific energy-requiring processes in the outer membrane, resulting in the release into the periplasm of ligands bound by these outer membrane proteins.</text>
</comment>
<keyword evidence="5 10" id="KW-0997">Cell inner membrane</keyword>
<dbReference type="EMBL" id="RRZK01000007">
    <property type="protein sequence ID" value="TDB66431.1"/>
    <property type="molecule type" value="Genomic_DNA"/>
</dbReference>